<dbReference type="STRING" id="1219011.GCA_001895045_02724"/>
<keyword evidence="3" id="KW-1185">Reference proteome</keyword>
<reference evidence="2 3" key="1">
    <citation type="submission" date="2018-06" db="EMBL/GenBank/DDBJ databases">
        <authorList>
            <consortium name="Pathogen Informatics"/>
            <person name="Doyle S."/>
        </authorList>
    </citation>
    <scope>NUCLEOTIDE SEQUENCE [LARGE SCALE GENOMIC DNA]</scope>
    <source>
        <strain evidence="2 3">NCTC10994</strain>
    </source>
</reference>
<organism evidence="2 3">
    <name type="scientific">Rhodococcus coprophilus</name>
    <dbReference type="NCBI Taxonomy" id="38310"/>
    <lineage>
        <taxon>Bacteria</taxon>
        <taxon>Bacillati</taxon>
        <taxon>Actinomycetota</taxon>
        <taxon>Actinomycetes</taxon>
        <taxon>Mycobacteriales</taxon>
        <taxon>Nocardiaceae</taxon>
        <taxon>Rhodococcus</taxon>
    </lineage>
</organism>
<name>A0A2X4X9G8_9NOCA</name>
<evidence type="ECO:0000313" key="3">
    <source>
        <dbReference type="Proteomes" id="UP000249091"/>
    </source>
</evidence>
<protein>
    <submittedName>
        <fullName evidence="2">Uncharacterized protein</fullName>
    </submittedName>
</protein>
<dbReference type="KEGG" id="rcr:NCTC10994_02488"/>
<dbReference type="RefSeq" id="WP_169848893.1">
    <property type="nucleotide sequence ID" value="NZ_JAFBBL010000001.1"/>
</dbReference>
<gene>
    <name evidence="2" type="ORF">NCTC10994_02488</name>
</gene>
<keyword evidence="1" id="KW-0472">Membrane</keyword>
<feature type="transmembrane region" description="Helical" evidence="1">
    <location>
        <begin position="6"/>
        <end position="30"/>
    </location>
</feature>
<dbReference type="Proteomes" id="UP000249091">
    <property type="component" value="Chromosome 1"/>
</dbReference>
<keyword evidence="1" id="KW-0812">Transmembrane</keyword>
<accession>A0A2X4X9G8</accession>
<proteinExistence type="predicted"/>
<evidence type="ECO:0000313" key="2">
    <source>
        <dbReference type="EMBL" id="SQI33224.1"/>
    </source>
</evidence>
<sequence length="53" mass="5739">MFELFGMIVVVLSIAVVAVGTLILLVISTVNPHFMQRKAKNANLVEAGARRAE</sequence>
<dbReference type="EMBL" id="LS483468">
    <property type="protein sequence ID" value="SQI33224.1"/>
    <property type="molecule type" value="Genomic_DNA"/>
</dbReference>
<dbReference type="AlphaFoldDB" id="A0A2X4X9G8"/>
<evidence type="ECO:0000256" key="1">
    <source>
        <dbReference type="SAM" id="Phobius"/>
    </source>
</evidence>
<keyword evidence="1" id="KW-1133">Transmembrane helix</keyword>